<keyword evidence="3" id="KW-0472">Membrane</keyword>
<feature type="transmembrane region" description="Helical" evidence="3">
    <location>
        <begin position="266"/>
        <end position="285"/>
    </location>
</feature>
<evidence type="ECO:0000259" key="4">
    <source>
        <dbReference type="Pfam" id="PF01073"/>
    </source>
</evidence>
<dbReference type="Proteomes" id="UP000076078">
    <property type="component" value="Unassembled WGS sequence"/>
</dbReference>
<comment type="caution">
    <text evidence="5">The sequence shown here is derived from an EMBL/GenBank/DDBJ whole genome shotgun (WGS) entry which is preliminary data.</text>
</comment>
<organism evidence="5 6">
    <name type="scientific">Tieghemostelium lacteum</name>
    <name type="common">Slime mold</name>
    <name type="synonym">Dictyostelium lacteum</name>
    <dbReference type="NCBI Taxonomy" id="361077"/>
    <lineage>
        <taxon>Eukaryota</taxon>
        <taxon>Amoebozoa</taxon>
        <taxon>Evosea</taxon>
        <taxon>Eumycetozoa</taxon>
        <taxon>Dictyostelia</taxon>
        <taxon>Dictyosteliales</taxon>
        <taxon>Raperosteliaceae</taxon>
        <taxon>Tieghemostelium</taxon>
    </lineage>
</organism>
<name>A0A151Z987_TIELA</name>
<feature type="domain" description="3-beta hydroxysteroid dehydrogenase/isomerase" evidence="4">
    <location>
        <begin position="9"/>
        <end position="259"/>
    </location>
</feature>
<dbReference type="GO" id="GO:0016616">
    <property type="term" value="F:oxidoreductase activity, acting on the CH-OH group of donors, NAD or NADP as acceptor"/>
    <property type="evidence" value="ECO:0007669"/>
    <property type="project" value="InterPro"/>
</dbReference>
<dbReference type="InterPro" id="IPR050177">
    <property type="entry name" value="Lipid_A_modif_metabolic_enz"/>
</dbReference>
<dbReference type="SUPFAM" id="SSF51735">
    <property type="entry name" value="NAD(P)-binding Rossmann-fold domains"/>
    <property type="match status" value="1"/>
</dbReference>
<proteinExistence type="inferred from homology"/>
<evidence type="ECO:0000256" key="2">
    <source>
        <dbReference type="ARBA" id="ARBA00023002"/>
    </source>
</evidence>
<dbReference type="InterPro" id="IPR036291">
    <property type="entry name" value="NAD(P)-bd_dom_sf"/>
</dbReference>
<dbReference type="PANTHER" id="PTHR43245:SF51">
    <property type="entry name" value="SHORT CHAIN DEHYDROGENASE_REDUCTASE FAMILY 42E, MEMBER 2"/>
    <property type="match status" value="1"/>
</dbReference>
<comment type="similarity">
    <text evidence="1 3">Belongs to the 3-beta-HSD family.</text>
</comment>
<evidence type="ECO:0000313" key="6">
    <source>
        <dbReference type="Proteomes" id="UP000076078"/>
    </source>
</evidence>
<evidence type="ECO:0000313" key="5">
    <source>
        <dbReference type="EMBL" id="KYQ90424.1"/>
    </source>
</evidence>
<dbReference type="InterPro" id="IPR002225">
    <property type="entry name" value="3Beta_OHSteriod_DH/Estase"/>
</dbReference>
<dbReference type="OMA" id="LTYGECD"/>
<dbReference type="FunFam" id="3.40.50.720:FF:000870">
    <property type="entry name" value="Steroid dehydrogenase"/>
    <property type="match status" value="1"/>
</dbReference>
<dbReference type="Gene3D" id="3.40.50.720">
    <property type="entry name" value="NAD(P)-binding Rossmann-like Domain"/>
    <property type="match status" value="1"/>
</dbReference>
<dbReference type="FunCoup" id="A0A151Z987">
    <property type="interactions" value="69"/>
</dbReference>
<keyword evidence="3" id="KW-0812">Transmembrane</keyword>
<keyword evidence="2 3" id="KW-0560">Oxidoreductase</keyword>
<dbReference type="InParanoid" id="A0A151Z987"/>
<gene>
    <name evidence="5" type="ORF">DLAC_09043</name>
</gene>
<accession>A0A151Z987</accession>
<keyword evidence="3" id="KW-1133">Transmembrane helix</keyword>
<keyword evidence="6" id="KW-1185">Reference proteome</keyword>
<evidence type="ECO:0000256" key="3">
    <source>
        <dbReference type="RuleBase" id="RU004475"/>
    </source>
</evidence>
<protein>
    <submittedName>
        <fullName evidence="5">3beta-hydroxysteroid dehydrogenase</fullName>
    </submittedName>
</protein>
<dbReference type="GO" id="GO:0006694">
    <property type="term" value="P:steroid biosynthetic process"/>
    <property type="evidence" value="ECO:0007669"/>
    <property type="project" value="InterPro"/>
</dbReference>
<dbReference type="STRING" id="361077.A0A151Z987"/>
<reference evidence="5 6" key="1">
    <citation type="submission" date="2015-12" db="EMBL/GenBank/DDBJ databases">
        <title>Dictyostelia acquired genes for synthesis and detection of signals that induce cell-type specialization by lateral gene transfer from prokaryotes.</title>
        <authorList>
            <person name="Gloeckner G."/>
            <person name="Schaap P."/>
        </authorList>
    </citation>
    <scope>NUCLEOTIDE SEQUENCE [LARGE SCALE GENOMIC DNA]</scope>
    <source>
        <strain evidence="5 6">TK</strain>
    </source>
</reference>
<dbReference type="PANTHER" id="PTHR43245">
    <property type="entry name" value="BIFUNCTIONAL POLYMYXIN RESISTANCE PROTEIN ARNA"/>
    <property type="match status" value="1"/>
</dbReference>
<dbReference type="OrthoDB" id="10058185at2759"/>
<dbReference type="Pfam" id="PF01073">
    <property type="entry name" value="3Beta_HSD"/>
    <property type="match status" value="1"/>
</dbReference>
<dbReference type="AlphaFoldDB" id="A0A151Z987"/>
<dbReference type="EMBL" id="LODT01000037">
    <property type="protein sequence ID" value="KYQ90424.1"/>
    <property type="molecule type" value="Genomic_DNA"/>
</dbReference>
<sequence>MNKSNKSYLVVGGCGFLGRYIVESLLARGEKNVSVFDIRQSFEDSRVKFHIGDIRKKEDLLKACEGVTTVFHTASPTHGMGYDIYYSVNVVGTEKLVEACVESQVKQLIYTSSSSVVFNGEDIDGGDETLPYVQHHIDPYNKTKELGEKSVISRNGKNGLLTCSLRPAGIFGPREVQGWPQYLKAAKEGKNKFMFGSGQNRCDWTYIDNVVHAHILAADKMVDGSKIPGSIYFITNDEPINFWEMPLYAYEAFGYDKPSLRIPYPIMYAIAWIIDTIVMLLSPFVKIHPTITLFRIVYSSSTRVFNIQKAKDELSYRPIVSIKEGMERTKNWFLANYPQFIRKSSTKQEQVENKKSN</sequence>
<evidence type="ECO:0000256" key="1">
    <source>
        <dbReference type="ARBA" id="ARBA00009219"/>
    </source>
</evidence>